<accession>A0A1L9SGM8</accession>
<proteinExistence type="predicted"/>
<dbReference type="Proteomes" id="UP000184188">
    <property type="component" value="Unassembled WGS sequence"/>
</dbReference>
<gene>
    <name evidence="1" type="ORF">ASPZODRAFT_16191</name>
</gene>
<dbReference type="EMBL" id="KV878342">
    <property type="protein sequence ID" value="OJJ46425.1"/>
    <property type="molecule type" value="Genomic_DNA"/>
</dbReference>
<dbReference type="AlphaFoldDB" id="A0A1L9SGM8"/>
<organism evidence="1 2">
    <name type="scientific">Penicilliopsis zonata CBS 506.65</name>
    <dbReference type="NCBI Taxonomy" id="1073090"/>
    <lineage>
        <taxon>Eukaryota</taxon>
        <taxon>Fungi</taxon>
        <taxon>Dikarya</taxon>
        <taxon>Ascomycota</taxon>
        <taxon>Pezizomycotina</taxon>
        <taxon>Eurotiomycetes</taxon>
        <taxon>Eurotiomycetidae</taxon>
        <taxon>Eurotiales</taxon>
        <taxon>Aspergillaceae</taxon>
        <taxon>Penicilliopsis</taxon>
    </lineage>
</organism>
<dbReference type="VEuPathDB" id="FungiDB:ASPZODRAFT_16191"/>
<protein>
    <submittedName>
        <fullName evidence="1">Uncharacterized protein</fullName>
    </submittedName>
</protein>
<dbReference type="RefSeq" id="XP_022580935.1">
    <property type="nucleotide sequence ID" value="XM_022726546.1"/>
</dbReference>
<name>A0A1L9SGM8_9EURO</name>
<keyword evidence="2" id="KW-1185">Reference proteome</keyword>
<evidence type="ECO:0000313" key="1">
    <source>
        <dbReference type="EMBL" id="OJJ46425.1"/>
    </source>
</evidence>
<dbReference type="OrthoDB" id="76567at2759"/>
<reference evidence="2" key="1">
    <citation type="journal article" date="2017" name="Genome Biol.">
        <title>Comparative genomics reveals high biological diversity and specific adaptations in the industrially and medically important fungal genus Aspergillus.</title>
        <authorList>
            <person name="de Vries R.P."/>
            <person name="Riley R."/>
            <person name="Wiebenga A."/>
            <person name="Aguilar-Osorio G."/>
            <person name="Amillis S."/>
            <person name="Uchima C.A."/>
            <person name="Anderluh G."/>
            <person name="Asadollahi M."/>
            <person name="Askin M."/>
            <person name="Barry K."/>
            <person name="Battaglia E."/>
            <person name="Bayram O."/>
            <person name="Benocci T."/>
            <person name="Braus-Stromeyer S.A."/>
            <person name="Caldana C."/>
            <person name="Canovas D."/>
            <person name="Cerqueira G.C."/>
            <person name="Chen F."/>
            <person name="Chen W."/>
            <person name="Choi C."/>
            <person name="Clum A."/>
            <person name="Dos Santos R.A."/>
            <person name="Damasio A.R."/>
            <person name="Diallinas G."/>
            <person name="Emri T."/>
            <person name="Fekete E."/>
            <person name="Flipphi M."/>
            <person name="Freyberg S."/>
            <person name="Gallo A."/>
            <person name="Gournas C."/>
            <person name="Habgood R."/>
            <person name="Hainaut M."/>
            <person name="Harispe M.L."/>
            <person name="Henrissat B."/>
            <person name="Hilden K.S."/>
            <person name="Hope R."/>
            <person name="Hossain A."/>
            <person name="Karabika E."/>
            <person name="Karaffa L."/>
            <person name="Karanyi Z."/>
            <person name="Krasevec N."/>
            <person name="Kuo A."/>
            <person name="Kusch H."/>
            <person name="LaButti K."/>
            <person name="Lagendijk E.L."/>
            <person name="Lapidus A."/>
            <person name="Levasseur A."/>
            <person name="Lindquist E."/>
            <person name="Lipzen A."/>
            <person name="Logrieco A.F."/>
            <person name="MacCabe A."/>
            <person name="Maekelae M.R."/>
            <person name="Malavazi I."/>
            <person name="Melin P."/>
            <person name="Meyer V."/>
            <person name="Mielnichuk N."/>
            <person name="Miskei M."/>
            <person name="Molnar A.P."/>
            <person name="Mule G."/>
            <person name="Ngan C.Y."/>
            <person name="Orejas M."/>
            <person name="Orosz E."/>
            <person name="Ouedraogo J.P."/>
            <person name="Overkamp K.M."/>
            <person name="Park H.-S."/>
            <person name="Perrone G."/>
            <person name="Piumi F."/>
            <person name="Punt P.J."/>
            <person name="Ram A.F."/>
            <person name="Ramon A."/>
            <person name="Rauscher S."/>
            <person name="Record E."/>
            <person name="Riano-Pachon D.M."/>
            <person name="Robert V."/>
            <person name="Roehrig J."/>
            <person name="Ruller R."/>
            <person name="Salamov A."/>
            <person name="Salih N.S."/>
            <person name="Samson R.A."/>
            <person name="Sandor E."/>
            <person name="Sanguinetti M."/>
            <person name="Schuetze T."/>
            <person name="Sepcic K."/>
            <person name="Shelest E."/>
            <person name="Sherlock G."/>
            <person name="Sophianopoulou V."/>
            <person name="Squina F.M."/>
            <person name="Sun H."/>
            <person name="Susca A."/>
            <person name="Todd R.B."/>
            <person name="Tsang A."/>
            <person name="Unkles S.E."/>
            <person name="van de Wiele N."/>
            <person name="van Rossen-Uffink D."/>
            <person name="Oliveira J.V."/>
            <person name="Vesth T.C."/>
            <person name="Visser J."/>
            <person name="Yu J.-H."/>
            <person name="Zhou M."/>
            <person name="Andersen M.R."/>
            <person name="Archer D.B."/>
            <person name="Baker S.E."/>
            <person name="Benoit I."/>
            <person name="Brakhage A.A."/>
            <person name="Braus G.H."/>
            <person name="Fischer R."/>
            <person name="Frisvad J.C."/>
            <person name="Goldman G.H."/>
            <person name="Houbraken J."/>
            <person name="Oakley B."/>
            <person name="Pocsi I."/>
            <person name="Scazzocchio C."/>
            <person name="Seiboth B."/>
            <person name="vanKuyk P.A."/>
            <person name="Wortman J."/>
            <person name="Dyer P.S."/>
            <person name="Grigoriev I.V."/>
        </authorList>
    </citation>
    <scope>NUCLEOTIDE SEQUENCE [LARGE SCALE GENOMIC DNA]</scope>
    <source>
        <strain evidence="2">CBS 506.65</strain>
    </source>
</reference>
<evidence type="ECO:0000313" key="2">
    <source>
        <dbReference type="Proteomes" id="UP000184188"/>
    </source>
</evidence>
<dbReference type="GeneID" id="34613010"/>
<sequence length="244" mass="27078">MKALCAITQNVLDNLNRNDDSGNQFIVILGIPNAVQTQLDENRNSLDGIPFRFMFDGSTGLIKIIPSYAHAAATHKFVDTITYTGAALGVPLNDIGWAGNTTFRTTVDNKGKQPDNCLLPSTRQGRGGQPPGWPTMVLESGVSESLSKLHEDARWWFENSNGQVRIVIVMSVRRTSRTILLEKWQLASLQYPYIAQQVTITPNTVVGNVPLCLPFQVLFDRLPEGNETDFLLDNQALMNLTLYL</sequence>
<dbReference type="STRING" id="1073090.A0A1L9SGM8"/>